<dbReference type="EMBL" id="CP036278">
    <property type="protein sequence ID" value="QDU55941.1"/>
    <property type="molecule type" value="Genomic_DNA"/>
</dbReference>
<organism evidence="1 2">
    <name type="scientific">Aeoliella mucimassa</name>
    <dbReference type="NCBI Taxonomy" id="2527972"/>
    <lineage>
        <taxon>Bacteria</taxon>
        <taxon>Pseudomonadati</taxon>
        <taxon>Planctomycetota</taxon>
        <taxon>Planctomycetia</taxon>
        <taxon>Pirellulales</taxon>
        <taxon>Lacipirellulaceae</taxon>
        <taxon>Aeoliella</taxon>
    </lineage>
</organism>
<reference evidence="1 2" key="1">
    <citation type="submission" date="2019-02" db="EMBL/GenBank/DDBJ databases">
        <title>Deep-cultivation of Planctomycetes and their phenomic and genomic characterization uncovers novel biology.</title>
        <authorList>
            <person name="Wiegand S."/>
            <person name="Jogler M."/>
            <person name="Boedeker C."/>
            <person name="Pinto D."/>
            <person name="Vollmers J."/>
            <person name="Rivas-Marin E."/>
            <person name="Kohn T."/>
            <person name="Peeters S.H."/>
            <person name="Heuer A."/>
            <person name="Rast P."/>
            <person name="Oberbeckmann S."/>
            <person name="Bunk B."/>
            <person name="Jeske O."/>
            <person name="Meyerdierks A."/>
            <person name="Storesund J.E."/>
            <person name="Kallscheuer N."/>
            <person name="Luecker S."/>
            <person name="Lage O.M."/>
            <person name="Pohl T."/>
            <person name="Merkel B.J."/>
            <person name="Hornburger P."/>
            <person name="Mueller R.-W."/>
            <person name="Bruemmer F."/>
            <person name="Labrenz M."/>
            <person name="Spormann A.M."/>
            <person name="Op den Camp H."/>
            <person name="Overmann J."/>
            <person name="Amann R."/>
            <person name="Jetten M.S.M."/>
            <person name="Mascher T."/>
            <person name="Medema M.H."/>
            <person name="Devos D.P."/>
            <person name="Kaster A.-K."/>
            <person name="Ovreas L."/>
            <person name="Rohde M."/>
            <person name="Galperin M.Y."/>
            <person name="Jogler C."/>
        </authorList>
    </citation>
    <scope>NUCLEOTIDE SEQUENCE [LARGE SCALE GENOMIC DNA]</scope>
    <source>
        <strain evidence="1 2">Pan181</strain>
    </source>
</reference>
<dbReference type="AlphaFoldDB" id="A0A518AMM5"/>
<protein>
    <submittedName>
        <fullName evidence="1">Uncharacterized protein</fullName>
    </submittedName>
</protein>
<proteinExistence type="predicted"/>
<sequence>MGLSALSDRSKIPPCFRKDFAGIIGGSCSKNCDAAYTLCLKNGNEEESCTAKRDACIGFCNSNATFNPYAPVNGGNWLGPILTAGLTSAAVVVAASEDTAATIAEQLRAGTRTVRIGCTGVALISAYFTITDAQSQIRKSQIKADCVMMERAFRFRTTEFSDSLRITKPAGQFCEGNLGWGCFDEGFIESPNSRLEGTSGIWLTPCGSPKTRIIIFKDAAGNYRTVVAIAQDFRTVAGAGIMVPLGGPKHGRASEAAAAYV</sequence>
<gene>
    <name evidence="1" type="ORF">Pan181_21430</name>
</gene>
<keyword evidence="2" id="KW-1185">Reference proteome</keyword>
<dbReference type="KEGG" id="amuc:Pan181_21430"/>
<evidence type="ECO:0000313" key="1">
    <source>
        <dbReference type="EMBL" id="QDU55941.1"/>
    </source>
</evidence>
<name>A0A518AMM5_9BACT</name>
<evidence type="ECO:0000313" key="2">
    <source>
        <dbReference type="Proteomes" id="UP000315750"/>
    </source>
</evidence>
<dbReference type="Proteomes" id="UP000315750">
    <property type="component" value="Chromosome"/>
</dbReference>
<accession>A0A518AMM5</accession>